<dbReference type="AlphaFoldDB" id="A0AAD8YI25"/>
<accession>A0AAD8YI25</accession>
<evidence type="ECO:0000313" key="4">
    <source>
        <dbReference type="Proteomes" id="UP001224775"/>
    </source>
</evidence>
<reference evidence="3" key="1">
    <citation type="submission" date="2023-06" db="EMBL/GenBank/DDBJ databases">
        <title>Survivors Of The Sea: Transcriptome response of Skeletonema marinoi to long-term dormancy.</title>
        <authorList>
            <person name="Pinder M.I.M."/>
            <person name="Kourtchenko O."/>
            <person name="Robertson E.K."/>
            <person name="Larsson T."/>
            <person name="Maumus F."/>
            <person name="Osuna-Cruz C.M."/>
            <person name="Vancaester E."/>
            <person name="Stenow R."/>
            <person name="Vandepoele K."/>
            <person name="Ploug H."/>
            <person name="Bruchert V."/>
            <person name="Godhe A."/>
            <person name="Topel M."/>
        </authorList>
    </citation>
    <scope>NUCLEOTIDE SEQUENCE</scope>
    <source>
        <strain evidence="3">R05AC</strain>
    </source>
</reference>
<proteinExistence type="predicted"/>
<name>A0AAD8YI25_9STRA</name>
<sequence>MPENRKPLPPSHFLTMVLSSSLALVALLLSSYNVDAFTVVRSGSSSSAVALNQHIGSGGMADTRNPDTIQHEDPRKSISAAPSFEEYLKQRANEGTTAATAPPKPIAEGDFDATAAITAMETSQTKTVGDIASAIPDLAPKPDQSYAKNDGFTAMGNAVSIQASDAPGPANVAWISDLSVDGALSSLTIFNGPLSDVPHLIQRCFINEGMLHFFLDVRPRAYGAHDLRDADGNYPGPETLGRKAFEYSGARKDYDTKFGTEELISLLDDTVAKLEGVTKNPGLGDEGLSELEKVTLGPLAVDISMPLTSDNVDSIIGLREKVASMWLGWATDDSHAHRPGAPVNSQYVYDTKYRQNCYGALLDKYVGYFGQADGAKLAAADSGPLDEAYVGGGS</sequence>
<dbReference type="EMBL" id="JATAAI010000005">
    <property type="protein sequence ID" value="KAK1745870.1"/>
    <property type="molecule type" value="Genomic_DNA"/>
</dbReference>
<evidence type="ECO:0008006" key="5">
    <source>
        <dbReference type="Google" id="ProtNLM"/>
    </source>
</evidence>
<dbReference type="Proteomes" id="UP001224775">
    <property type="component" value="Unassembled WGS sequence"/>
</dbReference>
<feature type="region of interest" description="Disordered" evidence="1">
    <location>
        <begin position="56"/>
        <end position="79"/>
    </location>
</feature>
<evidence type="ECO:0000256" key="1">
    <source>
        <dbReference type="SAM" id="MobiDB-lite"/>
    </source>
</evidence>
<evidence type="ECO:0000313" key="3">
    <source>
        <dbReference type="EMBL" id="KAK1745870.1"/>
    </source>
</evidence>
<evidence type="ECO:0000256" key="2">
    <source>
        <dbReference type="SAM" id="SignalP"/>
    </source>
</evidence>
<keyword evidence="4" id="KW-1185">Reference proteome</keyword>
<gene>
    <name evidence="3" type="ORF">QTG54_003794</name>
</gene>
<feature type="chain" id="PRO_5042104437" description="Phospholipase B-like" evidence="2">
    <location>
        <begin position="37"/>
        <end position="394"/>
    </location>
</feature>
<protein>
    <recommendedName>
        <fullName evidence="5">Phospholipase B-like</fullName>
    </recommendedName>
</protein>
<keyword evidence="2" id="KW-0732">Signal</keyword>
<comment type="caution">
    <text evidence="3">The sequence shown here is derived from an EMBL/GenBank/DDBJ whole genome shotgun (WGS) entry which is preliminary data.</text>
</comment>
<feature type="signal peptide" evidence="2">
    <location>
        <begin position="1"/>
        <end position="36"/>
    </location>
</feature>
<organism evidence="3 4">
    <name type="scientific">Skeletonema marinoi</name>
    <dbReference type="NCBI Taxonomy" id="267567"/>
    <lineage>
        <taxon>Eukaryota</taxon>
        <taxon>Sar</taxon>
        <taxon>Stramenopiles</taxon>
        <taxon>Ochrophyta</taxon>
        <taxon>Bacillariophyta</taxon>
        <taxon>Coscinodiscophyceae</taxon>
        <taxon>Thalassiosirophycidae</taxon>
        <taxon>Thalassiosirales</taxon>
        <taxon>Skeletonemataceae</taxon>
        <taxon>Skeletonema</taxon>
        <taxon>Skeletonema marinoi-dohrnii complex</taxon>
    </lineage>
</organism>